<dbReference type="HOGENOM" id="CLU_152999_0_0_7"/>
<reference evidence="10" key="2">
    <citation type="submission" date="2011-03" db="EMBL/GenBank/DDBJ databases">
        <title>The complete genome of Hippea maritima DSM 10411.</title>
        <authorList>
            <consortium name="US DOE Joint Genome Institute (JGI-PGF)"/>
            <person name="Lucas S."/>
            <person name="Copeland A."/>
            <person name="Lapidus A."/>
            <person name="Bruce D."/>
            <person name="Goodwin L."/>
            <person name="Pitluck S."/>
            <person name="Peters L."/>
            <person name="Kyrpides N."/>
            <person name="Mavromatis K."/>
            <person name="Pagani I."/>
            <person name="Ivanova N."/>
            <person name="Mikhailova N."/>
            <person name="Lu M."/>
            <person name="Detter J.C."/>
            <person name="Tapia R."/>
            <person name="Han C."/>
            <person name="Land M."/>
            <person name="Hauser L."/>
            <person name="Markowitz V."/>
            <person name="Cheng J.-F."/>
            <person name="Hugenholtz P."/>
            <person name="Woyke T."/>
            <person name="Wu D."/>
            <person name="Spring S."/>
            <person name="Schroeder M."/>
            <person name="Brambilla E."/>
            <person name="Klenk H.-P."/>
            <person name="Eisen J.A."/>
        </authorList>
    </citation>
    <scope>NUCLEOTIDE SEQUENCE [LARGE SCALE GENOMIC DNA]</scope>
    <source>
        <strain evidence="10">ATCC 700847 / DSM 10411 / MH2</strain>
    </source>
</reference>
<dbReference type="InterPro" id="IPR045865">
    <property type="entry name" value="ACT-like_dom_sf"/>
</dbReference>
<dbReference type="GO" id="GO:0051539">
    <property type="term" value="F:4 iron, 4 sulfur cluster binding"/>
    <property type="evidence" value="ECO:0007669"/>
    <property type="project" value="UniProtKB-KW"/>
</dbReference>
<dbReference type="GO" id="GO:0046872">
    <property type="term" value="F:metal ion binding"/>
    <property type="evidence" value="ECO:0007669"/>
    <property type="project" value="UniProtKB-KW"/>
</dbReference>
<dbReference type="Proteomes" id="UP000008139">
    <property type="component" value="Chromosome"/>
</dbReference>
<dbReference type="eggNOG" id="COG1143">
    <property type="taxonomic scope" value="Bacteria"/>
</dbReference>
<keyword evidence="7" id="KW-0411">Iron-sulfur</keyword>
<feature type="domain" description="4Fe-4S ferredoxin-type" evidence="8">
    <location>
        <begin position="108"/>
        <end position="137"/>
    </location>
</feature>
<evidence type="ECO:0000256" key="5">
    <source>
        <dbReference type="ARBA" id="ARBA00022982"/>
    </source>
</evidence>
<dbReference type="Pfam" id="PF12838">
    <property type="entry name" value="Fer4_7"/>
    <property type="match status" value="1"/>
</dbReference>
<keyword evidence="5" id="KW-0249">Electron transport</keyword>
<dbReference type="SUPFAM" id="SSF54862">
    <property type="entry name" value="4Fe-4S ferredoxins"/>
    <property type="match status" value="1"/>
</dbReference>
<dbReference type="InterPro" id="IPR017900">
    <property type="entry name" value="4Fe4S_Fe_S_CS"/>
</dbReference>
<feature type="domain" description="4Fe-4S ferredoxin-type" evidence="8">
    <location>
        <begin position="76"/>
        <end position="105"/>
    </location>
</feature>
<sequence>MISKKIVLRFPKDIADKPLISDICKKYDLTFNIMKANIFPRKEGVLTLEISGEDKAFYKGIDYLKQNGVELTFVEESIKRNEEKCYHCGFCVAVCPTQALTINDRKTMRVDLYKDRCIACGYCVKVCPVKAMNLENEI</sequence>
<dbReference type="Pfam" id="PF09383">
    <property type="entry name" value="NIL"/>
    <property type="match status" value="1"/>
</dbReference>
<evidence type="ECO:0000256" key="1">
    <source>
        <dbReference type="ARBA" id="ARBA00022448"/>
    </source>
</evidence>
<evidence type="ECO:0000313" key="10">
    <source>
        <dbReference type="Proteomes" id="UP000008139"/>
    </source>
</evidence>
<evidence type="ECO:0000256" key="7">
    <source>
        <dbReference type="ARBA" id="ARBA00023014"/>
    </source>
</evidence>
<protein>
    <submittedName>
        <fullName evidence="9">NIL domain-containing protein</fullName>
    </submittedName>
</protein>
<keyword evidence="3" id="KW-0479">Metal-binding</keyword>
<dbReference type="PROSITE" id="PS00198">
    <property type="entry name" value="4FE4S_FER_1"/>
    <property type="match status" value="1"/>
</dbReference>
<proteinExistence type="predicted"/>
<dbReference type="AlphaFoldDB" id="F2LX83"/>
<dbReference type="PANTHER" id="PTHR43687">
    <property type="entry name" value="ADENYLYLSULFATE REDUCTASE, BETA SUBUNIT"/>
    <property type="match status" value="1"/>
</dbReference>
<keyword evidence="10" id="KW-1185">Reference proteome</keyword>
<dbReference type="InParanoid" id="F2LX83"/>
<keyword evidence="6" id="KW-0408">Iron</keyword>
<reference evidence="9 10" key="1">
    <citation type="journal article" date="2011" name="Stand. Genomic Sci.">
        <title>Complete genome sequence of the thermophilic sulfur-reducer Hippea maritima type strain (MH(2)).</title>
        <authorList>
            <person name="Huntemann M."/>
            <person name="Lu M."/>
            <person name="Nolan M."/>
            <person name="Lapidus A."/>
            <person name="Lucas S."/>
            <person name="Hammon N."/>
            <person name="Deshpande S."/>
            <person name="Cheng J.F."/>
            <person name="Tapia R."/>
            <person name="Han C."/>
            <person name="Goodwin L."/>
            <person name="Pitluck S."/>
            <person name="Liolios K."/>
            <person name="Pagani I."/>
            <person name="Ivanova N."/>
            <person name="Ovchinikova G."/>
            <person name="Pati A."/>
            <person name="Chen A."/>
            <person name="Palaniappan K."/>
            <person name="Land M."/>
            <person name="Hauser L."/>
            <person name="Jeffries C.D."/>
            <person name="Detter J.C."/>
            <person name="Brambilla E.M."/>
            <person name="Rohde M."/>
            <person name="Spring S."/>
            <person name="Goker M."/>
            <person name="Woyke T."/>
            <person name="Bristow J."/>
            <person name="Eisen J.A."/>
            <person name="Markowitz V."/>
            <person name="Hugenholtz P."/>
            <person name="Kyrpides N.C."/>
            <person name="Klenk H.P."/>
            <person name="Mavromatis K."/>
        </authorList>
    </citation>
    <scope>NUCLEOTIDE SEQUENCE [LARGE SCALE GENOMIC DNA]</scope>
    <source>
        <strain evidence="10">ATCC 700847 / DSM 10411 / MH2</strain>
    </source>
</reference>
<dbReference type="SMART" id="SM00930">
    <property type="entry name" value="NIL"/>
    <property type="match status" value="1"/>
</dbReference>
<dbReference type="eggNOG" id="COG1135">
    <property type="taxonomic scope" value="Bacteria"/>
</dbReference>
<evidence type="ECO:0000256" key="4">
    <source>
        <dbReference type="ARBA" id="ARBA00022737"/>
    </source>
</evidence>
<name>F2LX83_HIPMA</name>
<dbReference type="RefSeq" id="WP_013681186.1">
    <property type="nucleotide sequence ID" value="NC_015318.1"/>
</dbReference>
<dbReference type="EMBL" id="CP002606">
    <property type="protein sequence ID" value="AEA33141.1"/>
    <property type="molecule type" value="Genomic_DNA"/>
</dbReference>
<dbReference type="OrthoDB" id="9808559at2"/>
<keyword evidence="2" id="KW-0004">4Fe-4S</keyword>
<evidence type="ECO:0000313" key="9">
    <source>
        <dbReference type="EMBL" id="AEA33141.1"/>
    </source>
</evidence>
<accession>F2LX83</accession>
<evidence type="ECO:0000259" key="8">
    <source>
        <dbReference type="PROSITE" id="PS51379"/>
    </source>
</evidence>
<keyword evidence="4" id="KW-0677">Repeat</keyword>
<evidence type="ECO:0000256" key="2">
    <source>
        <dbReference type="ARBA" id="ARBA00022485"/>
    </source>
</evidence>
<dbReference type="PROSITE" id="PS51379">
    <property type="entry name" value="4FE4S_FER_2"/>
    <property type="match status" value="2"/>
</dbReference>
<keyword evidence="1" id="KW-0813">Transport</keyword>
<organism evidence="9 10">
    <name type="scientific">Hippea maritima (strain ATCC 700847 / DSM 10411 / MH2)</name>
    <dbReference type="NCBI Taxonomy" id="760142"/>
    <lineage>
        <taxon>Bacteria</taxon>
        <taxon>Pseudomonadati</taxon>
        <taxon>Campylobacterota</taxon>
        <taxon>Desulfurellia</taxon>
        <taxon>Desulfurellales</taxon>
        <taxon>Hippeaceae</taxon>
        <taxon>Hippea</taxon>
    </lineage>
</organism>
<dbReference type="Gene3D" id="3.30.70.20">
    <property type="match status" value="2"/>
</dbReference>
<dbReference type="InterPro" id="IPR017896">
    <property type="entry name" value="4Fe4S_Fe-S-bd"/>
</dbReference>
<dbReference type="PANTHER" id="PTHR43687:SF6">
    <property type="entry name" value="L-ASPARTATE SEMIALDEHYDE SULFURTRANSFERASE IRON-SULFUR SUBUNIT"/>
    <property type="match status" value="1"/>
</dbReference>
<dbReference type="InterPro" id="IPR050572">
    <property type="entry name" value="Fe-S_Ferredoxin"/>
</dbReference>
<dbReference type="InterPro" id="IPR018449">
    <property type="entry name" value="NIL_domain"/>
</dbReference>
<dbReference type="SUPFAM" id="SSF55021">
    <property type="entry name" value="ACT-like"/>
    <property type="match status" value="1"/>
</dbReference>
<evidence type="ECO:0000256" key="3">
    <source>
        <dbReference type="ARBA" id="ARBA00022723"/>
    </source>
</evidence>
<gene>
    <name evidence="9" type="ordered locus">Hipma_0162</name>
</gene>
<dbReference type="Gene3D" id="3.30.70.260">
    <property type="match status" value="1"/>
</dbReference>
<evidence type="ECO:0000256" key="6">
    <source>
        <dbReference type="ARBA" id="ARBA00023004"/>
    </source>
</evidence>
<dbReference type="KEGG" id="hmr:Hipma_0162"/>
<dbReference type="STRING" id="760142.Hipma_0162"/>